<dbReference type="AlphaFoldDB" id="A0A401IK05"/>
<protein>
    <submittedName>
        <fullName evidence="2">RelE/StbE family addiction module toxin</fullName>
    </submittedName>
</protein>
<dbReference type="SUPFAM" id="SSF143011">
    <property type="entry name" value="RelE-like"/>
    <property type="match status" value="1"/>
</dbReference>
<name>A0A401IK05_APHSA</name>
<dbReference type="InterPro" id="IPR007712">
    <property type="entry name" value="RelE/ParE_toxin"/>
</dbReference>
<gene>
    <name evidence="2" type="ORF">AsFPU1_3046</name>
</gene>
<dbReference type="EMBL" id="BDQK01000013">
    <property type="protein sequence ID" value="GBF81628.1"/>
    <property type="molecule type" value="Genomic_DNA"/>
</dbReference>
<dbReference type="InterPro" id="IPR052747">
    <property type="entry name" value="TA_system_RelE_toxin"/>
</dbReference>
<proteinExistence type="predicted"/>
<evidence type="ECO:0000313" key="3">
    <source>
        <dbReference type="Proteomes" id="UP000287247"/>
    </source>
</evidence>
<evidence type="ECO:0000256" key="1">
    <source>
        <dbReference type="ARBA" id="ARBA00022649"/>
    </source>
</evidence>
<reference evidence="3" key="1">
    <citation type="submission" date="2017-05" db="EMBL/GenBank/DDBJ databases">
        <title>Physiological properties and genetic analysis related to exopolysaccharide production of fresh-water unicellular cyanobacterium Aphanothece sacrum, Suizenji Nori, that has been cultured as a food source in Japan.</title>
        <authorList>
            <person name="Kanesaki Y."/>
            <person name="Yoshikawa S."/>
            <person name="Ohki K."/>
        </authorList>
    </citation>
    <scope>NUCLEOTIDE SEQUENCE [LARGE SCALE GENOMIC DNA]</scope>
    <source>
        <strain evidence="3">FPU1</strain>
    </source>
</reference>
<dbReference type="Gene3D" id="3.30.2310.20">
    <property type="entry name" value="RelE-like"/>
    <property type="match status" value="1"/>
</dbReference>
<sequence length="89" mass="10773">MNKTYFLQIDKVAIKALDNLLLKIYKQVTMKLFLLQKNSFPQDCKKLQGYERGYRVDQGEYRILYMVEDDKIRVFKIGKRNDDEVYRNL</sequence>
<dbReference type="Proteomes" id="UP000287247">
    <property type="component" value="Unassembled WGS sequence"/>
</dbReference>
<dbReference type="RefSeq" id="WP_124972578.1">
    <property type="nucleotide sequence ID" value="NZ_BDQK01000013.1"/>
</dbReference>
<dbReference type="OrthoDB" id="426740at2"/>
<evidence type="ECO:0000313" key="2">
    <source>
        <dbReference type="EMBL" id="GBF81628.1"/>
    </source>
</evidence>
<organism evidence="2 3">
    <name type="scientific">Aphanothece sacrum FPU1</name>
    <dbReference type="NCBI Taxonomy" id="1920663"/>
    <lineage>
        <taxon>Bacteria</taxon>
        <taxon>Bacillati</taxon>
        <taxon>Cyanobacteriota</taxon>
        <taxon>Cyanophyceae</taxon>
        <taxon>Oscillatoriophycideae</taxon>
        <taxon>Chroococcales</taxon>
        <taxon>Aphanothecaceae</taxon>
        <taxon>Aphanothece</taxon>
    </lineage>
</organism>
<dbReference type="PANTHER" id="PTHR38813">
    <property type="match status" value="1"/>
</dbReference>
<dbReference type="Pfam" id="PF05016">
    <property type="entry name" value="ParE_toxin"/>
    <property type="match status" value="1"/>
</dbReference>
<dbReference type="PANTHER" id="PTHR38813:SF1">
    <property type="entry name" value="TOXIN RELE1-RELATED"/>
    <property type="match status" value="1"/>
</dbReference>
<dbReference type="InterPro" id="IPR035093">
    <property type="entry name" value="RelE/ParE_toxin_dom_sf"/>
</dbReference>
<comment type="caution">
    <text evidence="2">The sequence shown here is derived from an EMBL/GenBank/DDBJ whole genome shotgun (WGS) entry which is preliminary data.</text>
</comment>
<keyword evidence="3" id="KW-1185">Reference proteome</keyword>
<keyword evidence="1" id="KW-1277">Toxin-antitoxin system</keyword>
<accession>A0A401IK05</accession>